<dbReference type="InterPro" id="IPR022663">
    <property type="entry name" value="DapB_C"/>
</dbReference>
<dbReference type="EMBL" id="CAEZZR010000069">
    <property type="protein sequence ID" value="CAB4775851.1"/>
    <property type="molecule type" value="Genomic_DNA"/>
</dbReference>
<dbReference type="EMBL" id="CAFABI010000064">
    <property type="protein sequence ID" value="CAB4828428.1"/>
    <property type="molecule type" value="Genomic_DNA"/>
</dbReference>
<protein>
    <recommendedName>
        <fullName evidence="9">4-hydroxy-tetrahydrodipicolinate reductase</fullName>
        <ecNumber evidence="9">1.17.1.8</ecNumber>
    </recommendedName>
</protein>
<evidence type="ECO:0000256" key="3">
    <source>
        <dbReference type="ARBA" id="ARBA00022857"/>
    </source>
</evidence>
<comment type="similarity">
    <text evidence="1">Belongs to the DapB family.</text>
</comment>
<evidence type="ECO:0000313" key="15">
    <source>
        <dbReference type="EMBL" id="CAB4710057.1"/>
    </source>
</evidence>
<evidence type="ECO:0000313" key="19">
    <source>
        <dbReference type="EMBL" id="CAB4923507.1"/>
    </source>
</evidence>
<dbReference type="EMBL" id="CAEZWO010000116">
    <property type="protein sequence ID" value="CAB4667439.1"/>
    <property type="molecule type" value="Genomic_DNA"/>
</dbReference>
<keyword evidence="4" id="KW-0220">Diaminopimelate biosynthesis</keyword>
<dbReference type="EMBL" id="CAFBOJ010000114">
    <property type="protein sequence ID" value="CAB4985372.1"/>
    <property type="molecule type" value="Genomic_DNA"/>
</dbReference>
<evidence type="ECO:0000256" key="7">
    <source>
        <dbReference type="ARBA" id="ARBA00023154"/>
    </source>
</evidence>
<evidence type="ECO:0000256" key="8">
    <source>
        <dbReference type="ARBA" id="ARBA00037922"/>
    </source>
</evidence>
<dbReference type="EMBL" id="CAFBRB010000055">
    <property type="protein sequence ID" value="CAB5074663.1"/>
    <property type="molecule type" value="Genomic_DNA"/>
</dbReference>
<evidence type="ECO:0000256" key="4">
    <source>
        <dbReference type="ARBA" id="ARBA00022915"/>
    </source>
</evidence>
<dbReference type="GO" id="GO:0009089">
    <property type="term" value="P:lysine biosynthetic process via diaminopimelate"/>
    <property type="evidence" value="ECO:0007669"/>
    <property type="project" value="InterPro"/>
</dbReference>
<evidence type="ECO:0000313" key="21">
    <source>
        <dbReference type="EMBL" id="CAB5074663.1"/>
    </source>
</evidence>
<dbReference type="PANTHER" id="PTHR20836">
    <property type="entry name" value="DIHYDRODIPICOLINATE REDUCTASE"/>
    <property type="match status" value="1"/>
</dbReference>
<dbReference type="SUPFAM" id="SSF51735">
    <property type="entry name" value="NAD(P)-binding Rossmann-fold domains"/>
    <property type="match status" value="1"/>
</dbReference>
<evidence type="ECO:0000256" key="5">
    <source>
        <dbReference type="ARBA" id="ARBA00023002"/>
    </source>
</evidence>
<evidence type="ECO:0000256" key="10">
    <source>
        <dbReference type="ARBA" id="ARBA00049080"/>
    </source>
</evidence>
<keyword evidence="6" id="KW-0520">NAD</keyword>
<evidence type="ECO:0000313" key="20">
    <source>
        <dbReference type="EMBL" id="CAB4985372.1"/>
    </source>
</evidence>
<comment type="catalytic activity">
    <reaction evidence="10">
        <text>(S)-2,3,4,5-tetrahydrodipicolinate + NADP(+) + H2O = (2S,4S)-4-hydroxy-2,3,4,5-tetrahydrodipicolinate + NADPH + H(+)</text>
        <dbReference type="Rhea" id="RHEA:35331"/>
        <dbReference type="ChEBI" id="CHEBI:15377"/>
        <dbReference type="ChEBI" id="CHEBI:15378"/>
        <dbReference type="ChEBI" id="CHEBI:16845"/>
        <dbReference type="ChEBI" id="CHEBI:57783"/>
        <dbReference type="ChEBI" id="CHEBI:58349"/>
        <dbReference type="ChEBI" id="CHEBI:67139"/>
        <dbReference type="EC" id="1.17.1.8"/>
    </reaction>
</comment>
<dbReference type="PANTHER" id="PTHR20836:SF0">
    <property type="entry name" value="4-HYDROXY-TETRAHYDRODIPICOLINATE REDUCTASE 1, CHLOROPLASTIC-RELATED"/>
    <property type="match status" value="1"/>
</dbReference>
<dbReference type="Gene3D" id="3.30.360.10">
    <property type="entry name" value="Dihydrodipicolinate Reductase, domain 2"/>
    <property type="match status" value="1"/>
</dbReference>
<dbReference type="EMBL" id="CAEZYB010000109">
    <property type="protein sequence ID" value="CAB4710057.1"/>
    <property type="molecule type" value="Genomic_DNA"/>
</dbReference>
<accession>A0A6J7V908</accession>
<dbReference type="CDD" id="cd02274">
    <property type="entry name" value="DHDPR_N"/>
    <property type="match status" value="1"/>
</dbReference>
<proteinExistence type="inferred from homology"/>
<dbReference type="InterPro" id="IPR000846">
    <property type="entry name" value="DapB_N"/>
</dbReference>
<dbReference type="SUPFAM" id="SSF55347">
    <property type="entry name" value="Glyceraldehyde-3-phosphate dehydrogenase-like, C-terminal domain"/>
    <property type="match status" value="1"/>
</dbReference>
<keyword evidence="3" id="KW-0521">NADP</keyword>
<dbReference type="AlphaFoldDB" id="A0A6J7V908"/>
<evidence type="ECO:0000256" key="6">
    <source>
        <dbReference type="ARBA" id="ARBA00023027"/>
    </source>
</evidence>
<dbReference type="EMBL" id="CAFAZX010000157">
    <property type="protein sequence ID" value="CAB4845710.1"/>
    <property type="molecule type" value="Genomic_DNA"/>
</dbReference>
<dbReference type="GO" id="GO:0005829">
    <property type="term" value="C:cytosol"/>
    <property type="evidence" value="ECO:0007669"/>
    <property type="project" value="TreeGrafter"/>
</dbReference>
<evidence type="ECO:0000256" key="11">
    <source>
        <dbReference type="ARBA" id="ARBA00049396"/>
    </source>
</evidence>
<evidence type="ECO:0000313" key="17">
    <source>
        <dbReference type="EMBL" id="CAB4828428.1"/>
    </source>
</evidence>
<name>A0A6J7V908_9ZZZZ</name>
<evidence type="ECO:0000313" key="18">
    <source>
        <dbReference type="EMBL" id="CAB4845710.1"/>
    </source>
</evidence>
<reference evidence="21" key="1">
    <citation type="submission" date="2020-05" db="EMBL/GenBank/DDBJ databases">
        <authorList>
            <person name="Chiriac C."/>
            <person name="Salcher M."/>
            <person name="Ghai R."/>
            <person name="Kavagutti S V."/>
        </authorList>
    </citation>
    <scope>NUCLEOTIDE SEQUENCE</scope>
</reference>
<comment type="catalytic activity">
    <reaction evidence="11">
        <text>(S)-2,3,4,5-tetrahydrodipicolinate + NAD(+) + H2O = (2S,4S)-4-hydroxy-2,3,4,5-tetrahydrodipicolinate + NADH + H(+)</text>
        <dbReference type="Rhea" id="RHEA:35323"/>
        <dbReference type="ChEBI" id="CHEBI:15377"/>
        <dbReference type="ChEBI" id="CHEBI:15378"/>
        <dbReference type="ChEBI" id="CHEBI:16845"/>
        <dbReference type="ChEBI" id="CHEBI:57540"/>
        <dbReference type="ChEBI" id="CHEBI:57945"/>
        <dbReference type="ChEBI" id="CHEBI:67139"/>
        <dbReference type="EC" id="1.17.1.8"/>
    </reaction>
</comment>
<evidence type="ECO:0000256" key="9">
    <source>
        <dbReference type="ARBA" id="ARBA00038983"/>
    </source>
</evidence>
<dbReference type="GO" id="GO:0019877">
    <property type="term" value="P:diaminopimelate biosynthetic process"/>
    <property type="evidence" value="ECO:0007669"/>
    <property type="project" value="UniProtKB-KW"/>
</dbReference>
<organism evidence="21">
    <name type="scientific">freshwater metagenome</name>
    <dbReference type="NCBI Taxonomy" id="449393"/>
    <lineage>
        <taxon>unclassified sequences</taxon>
        <taxon>metagenomes</taxon>
        <taxon>ecological metagenomes</taxon>
    </lineage>
</organism>
<gene>
    <name evidence="14" type="ORF">UFOPK2254_01085</name>
    <name evidence="15" type="ORF">UFOPK2646_00926</name>
    <name evidence="16" type="ORF">UFOPK2907_00826</name>
    <name evidence="17" type="ORF">UFOPK3197_00686</name>
    <name evidence="18" type="ORF">UFOPK3241_01570</name>
    <name evidence="19" type="ORF">UFOPK3707_00477</name>
    <name evidence="20" type="ORF">UFOPK3937_00982</name>
    <name evidence="21" type="ORF">UFOPK4401_00633</name>
</gene>
<comment type="pathway">
    <text evidence="8">Amino-acid biosynthesis; L-lysine biosynthesis via DAP pathway; (S)-tetrahydrodipicolinate from L-aspartate: step 4/4.</text>
</comment>
<keyword evidence="7" id="KW-0457">Lysine biosynthesis</keyword>
<dbReference type="EC" id="1.17.1.8" evidence="9"/>
<feature type="domain" description="Dihydrodipicolinate reductase N-terminal" evidence="12">
    <location>
        <begin position="19"/>
        <end position="141"/>
    </location>
</feature>
<keyword evidence="2" id="KW-0028">Amino-acid biosynthesis</keyword>
<dbReference type="NCBIfam" id="TIGR00036">
    <property type="entry name" value="dapB"/>
    <property type="match status" value="1"/>
</dbReference>
<evidence type="ECO:0000256" key="2">
    <source>
        <dbReference type="ARBA" id="ARBA00022605"/>
    </source>
</evidence>
<dbReference type="Pfam" id="PF05173">
    <property type="entry name" value="DapB_C"/>
    <property type="match status" value="1"/>
</dbReference>
<dbReference type="GO" id="GO:0008839">
    <property type="term" value="F:4-hydroxy-tetrahydrodipicolinate reductase"/>
    <property type="evidence" value="ECO:0007669"/>
    <property type="project" value="UniProtKB-EC"/>
</dbReference>
<evidence type="ECO:0000259" key="13">
    <source>
        <dbReference type="Pfam" id="PF05173"/>
    </source>
</evidence>
<sequence length="281" mass="29467">MDPKKYTNLVFKTMVLYMIKVLLAGATGWTGKAVARALHESDDFEFVSALTRSTNGQDLGEVIGDSHWGTPIYSDLSQALVGVDVMIEYTGHASVKANTLTAIAAGVHVVVGSSGMSAEDFAEIESAAKAKNVGVIAAGNYALTAALAQAAALMVAKHLPQWEVIDYASKKKPDVPSGTARELAEKLSAVHRPEIGVPVKDIAGPQEARGADVGGTQVHSIRLPSFVVSTEVIFGLPDQRLSIRFDAGSSAEPYVDGTLLAAKAVVDTVGLIRGLENILIG</sequence>
<dbReference type="Pfam" id="PF01113">
    <property type="entry name" value="DapB_N"/>
    <property type="match status" value="1"/>
</dbReference>
<dbReference type="InterPro" id="IPR036291">
    <property type="entry name" value="NAD(P)-bd_dom_sf"/>
</dbReference>
<dbReference type="Gene3D" id="3.40.50.720">
    <property type="entry name" value="NAD(P)-binding Rossmann-like Domain"/>
    <property type="match status" value="1"/>
</dbReference>
<evidence type="ECO:0000256" key="1">
    <source>
        <dbReference type="ARBA" id="ARBA00006642"/>
    </source>
</evidence>
<evidence type="ECO:0000313" key="14">
    <source>
        <dbReference type="EMBL" id="CAB4667439.1"/>
    </source>
</evidence>
<dbReference type="EMBL" id="CAFBMY010000055">
    <property type="protein sequence ID" value="CAB4923507.1"/>
    <property type="molecule type" value="Genomic_DNA"/>
</dbReference>
<dbReference type="PIRSF" id="PIRSF000161">
    <property type="entry name" value="DHPR"/>
    <property type="match status" value="1"/>
</dbReference>
<dbReference type="InterPro" id="IPR023940">
    <property type="entry name" value="DHDPR_bac"/>
</dbReference>
<evidence type="ECO:0000259" key="12">
    <source>
        <dbReference type="Pfam" id="PF01113"/>
    </source>
</evidence>
<keyword evidence="5" id="KW-0560">Oxidoreductase</keyword>
<evidence type="ECO:0000313" key="16">
    <source>
        <dbReference type="EMBL" id="CAB4775851.1"/>
    </source>
</evidence>
<feature type="domain" description="Dihydrodipicolinate reductase C-terminal" evidence="13">
    <location>
        <begin position="144"/>
        <end position="278"/>
    </location>
</feature>